<evidence type="ECO:0000313" key="3">
    <source>
        <dbReference type="EMBL" id="KIX91985.1"/>
    </source>
</evidence>
<dbReference type="STRING" id="1442371.A0A0D2GR44"/>
<dbReference type="GO" id="GO:0005509">
    <property type="term" value="F:calcium ion binding"/>
    <property type="evidence" value="ECO:0007669"/>
    <property type="project" value="InterPro"/>
</dbReference>
<sequence length="454" mass="51711">MPPTTRKKAQATNKNSQALNLVTAEDDLAIGDVVDPKHKDDNLFERVFDPHGGVTSDDHDSDHSDYGADKKKRKRKTGSDRKGKAKRRFTRRQPPPPALPDVSDDEYAFGGNVTEEEEDGGLWSVGRHAGAKKAHEEKAQDGKAHEGKNELPQVLRVEASSEGGGKTVINLNLADLLTKVGFPSWTLPATPRAEAAEINPEFSGDTTMVQNKIGFLDLPLELRLKTYRYLFREDKAIEFDRREFSRSSHFLRTCKTVLEEGREVLYGENSFHFNRETAIRGRYYEKVWKEVGYKDIRRFLEAIGPASIAHFKYLSFVLTDGADNRTRTSTQIPERKFVNDPHLHQIFHLIGANATLNTLAVQFAGRAWVTHNDFHFLKALTGIKCHHFVTIYRYRGLTNKCLGTLKDKMKAVMRLKDPNDDGSFTWADVRDMVQMVYEGYTPFHPGMLHWAYEW</sequence>
<feature type="region of interest" description="Disordered" evidence="1">
    <location>
        <begin position="1"/>
        <end position="20"/>
    </location>
</feature>
<dbReference type="VEuPathDB" id="FungiDB:Z520_12312"/>
<dbReference type="EMBL" id="KN848114">
    <property type="protein sequence ID" value="KIX91985.1"/>
    <property type="molecule type" value="Genomic_DNA"/>
</dbReference>
<evidence type="ECO:0000313" key="4">
    <source>
        <dbReference type="Proteomes" id="UP000053411"/>
    </source>
</evidence>
<accession>A0A0D2GR44</accession>
<dbReference type="InterPro" id="IPR002048">
    <property type="entry name" value="EF_hand_dom"/>
</dbReference>
<reference evidence="3 4" key="1">
    <citation type="submission" date="2015-01" db="EMBL/GenBank/DDBJ databases">
        <title>The Genome Sequence of Fonsecaea multimorphosa CBS 102226.</title>
        <authorList>
            <consortium name="The Broad Institute Genomics Platform"/>
            <person name="Cuomo C."/>
            <person name="de Hoog S."/>
            <person name="Gorbushina A."/>
            <person name="Stielow B."/>
            <person name="Teixiera M."/>
            <person name="Abouelleil A."/>
            <person name="Chapman S.B."/>
            <person name="Priest M."/>
            <person name="Young S.K."/>
            <person name="Wortman J."/>
            <person name="Nusbaum C."/>
            <person name="Birren B."/>
        </authorList>
    </citation>
    <scope>NUCLEOTIDE SEQUENCE [LARGE SCALE GENOMIC DNA]</scope>
    <source>
        <strain evidence="3 4">CBS 102226</strain>
    </source>
</reference>
<dbReference type="PANTHER" id="PTHR42085:SF8">
    <property type="entry name" value="F-BOX DOMAIN-CONTAINING PROTEIN"/>
    <property type="match status" value="1"/>
</dbReference>
<protein>
    <recommendedName>
        <fullName evidence="2">EF-hand domain-containing protein</fullName>
    </recommendedName>
</protein>
<organism evidence="3 4">
    <name type="scientific">Fonsecaea multimorphosa CBS 102226</name>
    <dbReference type="NCBI Taxonomy" id="1442371"/>
    <lineage>
        <taxon>Eukaryota</taxon>
        <taxon>Fungi</taxon>
        <taxon>Dikarya</taxon>
        <taxon>Ascomycota</taxon>
        <taxon>Pezizomycotina</taxon>
        <taxon>Eurotiomycetes</taxon>
        <taxon>Chaetothyriomycetidae</taxon>
        <taxon>Chaetothyriales</taxon>
        <taxon>Herpotrichiellaceae</taxon>
        <taxon>Fonsecaea</taxon>
    </lineage>
</organism>
<feature type="compositionally biased region" description="Polar residues" evidence="1">
    <location>
        <begin position="10"/>
        <end position="20"/>
    </location>
</feature>
<feature type="compositionally biased region" description="Basic and acidic residues" evidence="1">
    <location>
        <begin position="56"/>
        <end position="69"/>
    </location>
</feature>
<dbReference type="RefSeq" id="XP_016626108.1">
    <property type="nucleotide sequence ID" value="XM_016782798.1"/>
</dbReference>
<evidence type="ECO:0000259" key="2">
    <source>
        <dbReference type="PROSITE" id="PS50222"/>
    </source>
</evidence>
<feature type="domain" description="EF-hand" evidence="2">
    <location>
        <begin position="404"/>
        <end position="439"/>
    </location>
</feature>
<gene>
    <name evidence="3" type="ORF">Z520_12312</name>
</gene>
<dbReference type="PANTHER" id="PTHR42085">
    <property type="entry name" value="F-BOX DOMAIN-CONTAINING PROTEIN"/>
    <property type="match status" value="1"/>
</dbReference>
<dbReference type="AlphaFoldDB" id="A0A0D2GR44"/>
<dbReference type="Proteomes" id="UP000053411">
    <property type="component" value="Unassembled WGS sequence"/>
</dbReference>
<dbReference type="PROSITE" id="PS50222">
    <property type="entry name" value="EF_HAND_2"/>
    <property type="match status" value="1"/>
</dbReference>
<feature type="region of interest" description="Disordered" evidence="1">
    <location>
        <begin position="43"/>
        <end position="108"/>
    </location>
</feature>
<name>A0A0D2GR44_9EURO</name>
<keyword evidence="4" id="KW-1185">Reference proteome</keyword>
<dbReference type="OrthoDB" id="2951834at2759"/>
<dbReference type="GeneID" id="27718058"/>
<evidence type="ECO:0000256" key="1">
    <source>
        <dbReference type="SAM" id="MobiDB-lite"/>
    </source>
</evidence>
<dbReference type="InterPro" id="IPR038883">
    <property type="entry name" value="AN11006-like"/>
</dbReference>
<proteinExistence type="predicted"/>